<accession>X6LP70</accession>
<feature type="transmembrane region" description="Helical" evidence="2">
    <location>
        <begin position="680"/>
        <end position="700"/>
    </location>
</feature>
<reference evidence="3 4" key="1">
    <citation type="journal article" date="2013" name="Curr. Biol.">
        <title>The Genome of the Foraminiferan Reticulomyxa filosa.</title>
        <authorList>
            <person name="Glockner G."/>
            <person name="Hulsmann N."/>
            <person name="Schleicher M."/>
            <person name="Noegel A.A."/>
            <person name="Eichinger L."/>
            <person name="Gallinger C."/>
            <person name="Pawlowski J."/>
            <person name="Sierra R."/>
            <person name="Euteneuer U."/>
            <person name="Pillet L."/>
            <person name="Moustafa A."/>
            <person name="Platzer M."/>
            <person name="Groth M."/>
            <person name="Szafranski K."/>
            <person name="Schliwa M."/>
        </authorList>
    </citation>
    <scope>NUCLEOTIDE SEQUENCE [LARGE SCALE GENOMIC DNA]</scope>
</reference>
<feature type="compositionally biased region" description="Basic and acidic residues" evidence="1">
    <location>
        <begin position="520"/>
        <end position="546"/>
    </location>
</feature>
<dbReference type="AlphaFoldDB" id="X6LP70"/>
<protein>
    <submittedName>
        <fullName evidence="3">Uncharacterized protein</fullName>
    </submittedName>
</protein>
<evidence type="ECO:0000313" key="3">
    <source>
        <dbReference type="EMBL" id="ETO03186.1"/>
    </source>
</evidence>
<name>X6LP70_RETFI</name>
<keyword evidence="2" id="KW-1133">Transmembrane helix</keyword>
<evidence type="ECO:0000256" key="2">
    <source>
        <dbReference type="SAM" id="Phobius"/>
    </source>
</evidence>
<comment type="caution">
    <text evidence="3">The sequence shown here is derived from an EMBL/GenBank/DDBJ whole genome shotgun (WGS) entry which is preliminary data.</text>
</comment>
<dbReference type="Proteomes" id="UP000023152">
    <property type="component" value="Unassembled WGS sequence"/>
</dbReference>
<dbReference type="EMBL" id="ASPP01033963">
    <property type="protein sequence ID" value="ETO03186.1"/>
    <property type="molecule type" value="Genomic_DNA"/>
</dbReference>
<keyword evidence="2" id="KW-0812">Transmembrane</keyword>
<evidence type="ECO:0000256" key="1">
    <source>
        <dbReference type="SAM" id="MobiDB-lite"/>
    </source>
</evidence>
<keyword evidence="4" id="KW-1185">Reference proteome</keyword>
<feature type="region of interest" description="Disordered" evidence="1">
    <location>
        <begin position="518"/>
        <end position="546"/>
    </location>
</feature>
<gene>
    <name evidence="3" type="ORF">RFI_34226</name>
</gene>
<keyword evidence="2" id="KW-0472">Membrane</keyword>
<sequence length="701" mass="81568">MPIAFLNRFEKQLISYRSSLPFETEPWISIIEDRLAQMFGVAPEQLKKLFCGFNDDTIPSALFNILAEKKEKMERPELDETITDAVVDLFKPLCNPEAVLEIAIDQGAKFDSKKAEQKEFPCFERVIKSQQMESNKQMALIITGDFECNLPDQWNESAKKIASFKKSSDFEQTIRHFFSSDNATQNLLILQYMHDSENLNHFMHIKHTLEHAHYRYYYGNEEGKDEKEDSKEEKKEVEQRLIVLLVHIKPPIFEDPFPLIFSRKWKFIYVDNLSSMEPAQLKTLLSQTMSNVLENDVRNNRLHNAIRRAFARLQFPAHKKNGGSDIQRLSTLFTESMEIEKCRKEFISRLKKLFEGGVVSEPIACILNKGVKNPGNVDILLLGCCFLERYENIIDRLLTMACVNILSIFYENCYFQVDSSLRIMCTPKKKKKVFFNAIEKNNEYLSQLFVEIVKDTSMVIIPHLTDVTQRLVNIEPDLRAVSIQYEAMFPWSHVLHNWCHSKLASDVTQCLAKKSNSVIHENENEHENENKYEYEKQRENDNGNEHGKKVMLESRRKVLQSSKLLKMTMDGSENALRYLSICNTEHCRMYFMDVIAAKYNLNQRKAEVIANVMFCMIYMHNWEVSVAMIESILYTLPDIFAKYVELLKLCQDDSDIVLELHSLLKDENESTRLSGSICLLLGHFISFSSGLSLYLLFLFFP</sequence>
<organism evidence="3 4">
    <name type="scientific">Reticulomyxa filosa</name>
    <dbReference type="NCBI Taxonomy" id="46433"/>
    <lineage>
        <taxon>Eukaryota</taxon>
        <taxon>Sar</taxon>
        <taxon>Rhizaria</taxon>
        <taxon>Retaria</taxon>
        <taxon>Foraminifera</taxon>
        <taxon>Monothalamids</taxon>
        <taxon>Reticulomyxidae</taxon>
        <taxon>Reticulomyxa</taxon>
    </lineage>
</organism>
<proteinExistence type="predicted"/>
<evidence type="ECO:0000313" key="4">
    <source>
        <dbReference type="Proteomes" id="UP000023152"/>
    </source>
</evidence>